<evidence type="ECO:0000256" key="1">
    <source>
        <dbReference type="ARBA" id="ARBA00023122"/>
    </source>
</evidence>
<evidence type="ECO:0000259" key="3">
    <source>
        <dbReference type="PROSITE" id="PS51371"/>
    </source>
</evidence>
<feature type="domain" description="CBS" evidence="3">
    <location>
        <begin position="11"/>
        <end position="69"/>
    </location>
</feature>
<dbReference type="SMART" id="SM00116">
    <property type="entry name" value="CBS"/>
    <property type="match status" value="2"/>
</dbReference>
<dbReference type="RefSeq" id="WP_233677838.1">
    <property type="nucleotide sequence ID" value="NZ_JAJUOS010000014.1"/>
</dbReference>
<dbReference type="EMBL" id="JAJUOS010000014">
    <property type="protein sequence ID" value="MCE5974903.1"/>
    <property type="molecule type" value="Genomic_DNA"/>
</dbReference>
<organism evidence="4 5">
    <name type="scientific">Rhodobacter flavimaris</name>
    <dbReference type="NCBI Taxonomy" id="2907145"/>
    <lineage>
        <taxon>Bacteria</taxon>
        <taxon>Pseudomonadati</taxon>
        <taxon>Pseudomonadota</taxon>
        <taxon>Alphaproteobacteria</taxon>
        <taxon>Rhodobacterales</taxon>
        <taxon>Rhodobacter group</taxon>
        <taxon>Rhodobacter</taxon>
    </lineage>
</organism>
<feature type="domain" description="CBS" evidence="3">
    <location>
        <begin position="78"/>
        <end position="131"/>
    </location>
</feature>
<dbReference type="InterPro" id="IPR051257">
    <property type="entry name" value="Diverse_CBS-Domain"/>
</dbReference>
<evidence type="ECO:0000313" key="5">
    <source>
        <dbReference type="Proteomes" id="UP001521181"/>
    </source>
</evidence>
<comment type="caution">
    <text evidence="4">The sequence shown here is derived from an EMBL/GenBank/DDBJ whole genome shotgun (WGS) entry which is preliminary data.</text>
</comment>
<protein>
    <submittedName>
        <fullName evidence="4">CBS domain-containing protein</fullName>
    </submittedName>
</protein>
<evidence type="ECO:0000313" key="4">
    <source>
        <dbReference type="EMBL" id="MCE5974903.1"/>
    </source>
</evidence>
<evidence type="ECO:0000256" key="2">
    <source>
        <dbReference type="PROSITE-ProRule" id="PRU00703"/>
    </source>
</evidence>
<keyword evidence="1 2" id="KW-0129">CBS domain</keyword>
<accession>A0ABS8YZF5</accession>
<gene>
    <name evidence="4" type="ORF">LZA78_15570</name>
</gene>
<dbReference type="SUPFAM" id="SSF54631">
    <property type="entry name" value="CBS-domain pair"/>
    <property type="match status" value="1"/>
</dbReference>
<reference evidence="4 5" key="1">
    <citation type="submission" date="2021-12" db="EMBL/GenBank/DDBJ databases">
        <title>Sinirhodobacter sp. WL0062 is a bacterium isolated from seawater.</title>
        <authorList>
            <person name="Wang L."/>
            <person name="He W."/>
            <person name="Zhang D.-F."/>
        </authorList>
    </citation>
    <scope>NUCLEOTIDE SEQUENCE [LARGE SCALE GENOMIC DNA]</scope>
    <source>
        <strain evidence="4 5">WL0062</strain>
    </source>
</reference>
<sequence length="131" mass="14549">MSEHETLDLLVARDMPVLRPDMPIRRAVAILVQKRAAAAAVIDDSGALKGILSQKDCFRPTLNASYYQEWKGTVEDFMTAKLVTLSISADITDAAEAFITHSFHLFPVLDGDQFVGMLRRADVLQRLLEMG</sequence>
<proteinExistence type="predicted"/>
<dbReference type="PANTHER" id="PTHR43080">
    <property type="entry name" value="CBS DOMAIN-CONTAINING PROTEIN CBSX3, MITOCHONDRIAL"/>
    <property type="match status" value="1"/>
</dbReference>
<name>A0ABS8YZF5_9RHOB</name>
<keyword evidence="5" id="KW-1185">Reference proteome</keyword>
<dbReference type="Proteomes" id="UP001521181">
    <property type="component" value="Unassembled WGS sequence"/>
</dbReference>
<dbReference type="PANTHER" id="PTHR43080:SF26">
    <property type="entry name" value="REGULATORY PROTEIN"/>
    <property type="match status" value="1"/>
</dbReference>
<dbReference type="InterPro" id="IPR000644">
    <property type="entry name" value="CBS_dom"/>
</dbReference>
<dbReference type="PROSITE" id="PS51371">
    <property type="entry name" value="CBS"/>
    <property type="match status" value="2"/>
</dbReference>
<dbReference type="Gene3D" id="3.10.580.10">
    <property type="entry name" value="CBS-domain"/>
    <property type="match status" value="1"/>
</dbReference>
<dbReference type="Pfam" id="PF00571">
    <property type="entry name" value="CBS"/>
    <property type="match status" value="2"/>
</dbReference>
<dbReference type="InterPro" id="IPR046342">
    <property type="entry name" value="CBS_dom_sf"/>
</dbReference>